<gene>
    <name evidence="2" type="ORF">IAB28_08525</name>
</gene>
<dbReference type="GO" id="GO:0071713">
    <property type="term" value="F:para-aminobenzoyl-glutamate hydrolase activity"/>
    <property type="evidence" value="ECO:0007669"/>
    <property type="project" value="TreeGrafter"/>
</dbReference>
<dbReference type="FunFam" id="3.30.70.360:FF:000004">
    <property type="entry name" value="Peptidase M20 domain-containing protein 2"/>
    <property type="match status" value="1"/>
</dbReference>
<dbReference type="InterPro" id="IPR017145">
    <property type="entry name" value="Aminobenzoyl-glu_utiliz_pB"/>
</dbReference>
<reference evidence="2" key="1">
    <citation type="submission" date="2020-10" db="EMBL/GenBank/DDBJ databases">
        <authorList>
            <person name="Gilroy R."/>
        </authorList>
    </citation>
    <scope>NUCLEOTIDE SEQUENCE</scope>
    <source>
        <strain evidence="2">CHK180-2868</strain>
    </source>
</reference>
<dbReference type="Gene3D" id="3.40.630.10">
    <property type="entry name" value="Zn peptidases"/>
    <property type="match status" value="2"/>
</dbReference>
<accession>A0A9D1A5I3</accession>
<dbReference type="GO" id="GO:0005737">
    <property type="term" value="C:cytoplasm"/>
    <property type="evidence" value="ECO:0007669"/>
    <property type="project" value="TreeGrafter"/>
</dbReference>
<dbReference type="PIRSF" id="PIRSF037227">
    <property type="entry name" value="Aminobenzoyl-glu_utiliz_pB"/>
    <property type="match status" value="1"/>
</dbReference>
<dbReference type="Pfam" id="PF07687">
    <property type="entry name" value="M20_dimer"/>
    <property type="match status" value="1"/>
</dbReference>
<reference evidence="2" key="2">
    <citation type="journal article" date="2021" name="PeerJ">
        <title>Extensive microbial diversity within the chicken gut microbiome revealed by metagenomics and culture.</title>
        <authorList>
            <person name="Gilroy R."/>
            <person name="Ravi A."/>
            <person name="Getino M."/>
            <person name="Pursley I."/>
            <person name="Horton D.L."/>
            <person name="Alikhan N.F."/>
            <person name="Baker D."/>
            <person name="Gharbi K."/>
            <person name="Hall N."/>
            <person name="Watson M."/>
            <person name="Adriaenssens E.M."/>
            <person name="Foster-Nyarko E."/>
            <person name="Jarju S."/>
            <person name="Secka A."/>
            <person name="Antonio M."/>
            <person name="Oren A."/>
            <person name="Chaudhuri R.R."/>
            <person name="La Ragione R."/>
            <person name="Hildebrand F."/>
            <person name="Pallen M.J."/>
        </authorList>
    </citation>
    <scope>NUCLEOTIDE SEQUENCE</scope>
    <source>
        <strain evidence="2">CHK180-2868</strain>
    </source>
</reference>
<evidence type="ECO:0000259" key="1">
    <source>
        <dbReference type="Pfam" id="PF07687"/>
    </source>
</evidence>
<protein>
    <submittedName>
        <fullName evidence="2">Amidohydrolase</fullName>
    </submittedName>
</protein>
<dbReference type="InterPro" id="IPR052030">
    <property type="entry name" value="Peptidase_M20/M20A_hydrolases"/>
</dbReference>
<dbReference type="InterPro" id="IPR036264">
    <property type="entry name" value="Bact_exopeptidase_dim_dom"/>
</dbReference>
<feature type="domain" description="Peptidase M20 dimerisation" evidence="1">
    <location>
        <begin position="183"/>
        <end position="274"/>
    </location>
</feature>
<dbReference type="InterPro" id="IPR002933">
    <property type="entry name" value="Peptidase_M20"/>
</dbReference>
<dbReference type="GO" id="GO:0046657">
    <property type="term" value="P:folic acid catabolic process"/>
    <property type="evidence" value="ECO:0007669"/>
    <property type="project" value="TreeGrafter"/>
</dbReference>
<evidence type="ECO:0000313" key="3">
    <source>
        <dbReference type="Proteomes" id="UP000824250"/>
    </source>
</evidence>
<proteinExistence type="predicted"/>
<dbReference type="EMBL" id="DVGC01000047">
    <property type="protein sequence ID" value="HIR05992.1"/>
    <property type="molecule type" value="Genomic_DNA"/>
</dbReference>
<dbReference type="Pfam" id="PF01546">
    <property type="entry name" value="Peptidase_M20"/>
    <property type="match status" value="1"/>
</dbReference>
<name>A0A9D1A5I3_9FIRM</name>
<dbReference type="GO" id="GO:0016805">
    <property type="term" value="F:dipeptidase activity"/>
    <property type="evidence" value="ECO:0007669"/>
    <property type="project" value="TreeGrafter"/>
</dbReference>
<organism evidence="2 3">
    <name type="scientific">Candidatus Copromonas faecavium</name>
    <name type="common">nom. illeg.</name>
    <dbReference type="NCBI Taxonomy" id="2840740"/>
    <lineage>
        <taxon>Bacteria</taxon>
        <taxon>Bacillati</taxon>
        <taxon>Bacillota</taxon>
        <taxon>Clostridia</taxon>
        <taxon>Lachnospirales</taxon>
        <taxon>Lachnospiraceae</taxon>
        <taxon>Candidatus Copromonas (nom. illeg.)</taxon>
    </lineage>
</organism>
<dbReference type="PANTHER" id="PTHR30575">
    <property type="entry name" value="PEPTIDASE M20"/>
    <property type="match status" value="1"/>
</dbReference>
<dbReference type="PANTHER" id="PTHR30575:SF0">
    <property type="entry name" value="XAA-ARG DIPEPTIDASE"/>
    <property type="match status" value="1"/>
</dbReference>
<dbReference type="Gene3D" id="3.30.70.360">
    <property type="match status" value="1"/>
</dbReference>
<evidence type="ECO:0000313" key="2">
    <source>
        <dbReference type="EMBL" id="HIR05992.1"/>
    </source>
</evidence>
<dbReference type="InterPro" id="IPR011650">
    <property type="entry name" value="Peptidase_M20_dimer"/>
</dbReference>
<dbReference type="SUPFAM" id="SSF53187">
    <property type="entry name" value="Zn-dependent exopeptidases"/>
    <property type="match status" value="1"/>
</dbReference>
<sequence length="475" mass="51661">MSGYKVKKYEALLTEMNARLWELAEIRFEEYQSAELMAGCLREHGFSVETGVGALPTAYKAVYGSGSPVIGLLAEYDALDGLSQQADVTEHRPRPETTHGHGCGHHLLGTGVIGAALALKDYLAIHPGAGTVIVYGCPAEEGGSGKTYMARAGVFDGLDIALTWHPSTMNASMTGSLLANCQAYFKFHGKSSHAGAAPQKGRSALDALELMNVGVNYLREHMEMTDRIHYAITNAGGVSPNVVQAEAEVLYLVRSRDNDSVRELFRRVVNIAKGAALMTGTTMEMTFDKACSNVVPSDTLGELLYDTMVEIGVPEYTSEEMAYIADFRKVIGDEAADRDLGMLPEFDLETRHALCKSHPMGDFILPFEPQDVVETASSDMGDVSQIAPLLQLQCACFCLGTQPHSWVEVAQGKSSYAVKGMLFAAETLYRAAVKLMEDPQLVKKAKEENVRRTGGRAYRCPIPEDVVPAAFRKKE</sequence>
<comment type="caution">
    <text evidence="2">The sequence shown here is derived from an EMBL/GenBank/DDBJ whole genome shotgun (WGS) entry which is preliminary data.</text>
</comment>
<dbReference type="SUPFAM" id="SSF55031">
    <property type="entry name" value="Bacterial exopeptidase dimerisation domain"/>
    <property type="match status" value="1"/>
</dbReference>
<dbReference type="Proteomes" id="UP000824250">
    <property type="component" value="Unassembled WGS sequence"/>
</dbReference>
<dbReference type="InterPro" id="IPR017439">
    <property type="entry name" value="Amidohydrolase"/>
</dbReference>
<dbReference type="NCBIfam" id="TIGR01891">
    <property type="entry name" value="amidohydrolases"/>
    <property type="match status" value="1"/>
</dbReference>
<dbReference type="AlphaFoldDB" id="A0A9D1A5I3"/>